<dbReference type="AlphaFoldDB" id="A0A3P8E9T7"/>
<accession>A0A3P8E9T7</accession>
<gene>
    <name evidence="1" type="ORF">SMRZ_LOCUS13864</name>
</gene>
<protein>
    <submittedName>
        <fullName evidence="1">Uncharacterized protein</fullName>
    </submittedName>
</protein>
<name>A0A3P8E9T7_9TREM</name>
<evidence type="ECO:0000313" key="2">
    <source>
        <dbReference type="Proteomes" id="UP000277204"/>
    </source>
</evidence>
<keyword evidence="2" id="KW-1185">Reference proteome</keyword>
<dbReference type="Proteomes" id="UP000277204">
    <property type="component" value="Unassembled WGS sequence"/>
</dbReference>
<proteinExistence type="predicted"/>
<organism evidence="1 2">
    <name type="scientific">Schistosoma margrebowiei</name>
    <dbReference type="NCBI Taxonomy" id="48269"/>
    <lineage>
        <taxon>Eukaryota</taxon>
        <taxon>Metazoa</taxon>
        <taxon>Spiralia</taxon>
        <taxon>Lophotrochozoa</taxon>
        <taxon>Platyhelminthes</taxon>
        <taxon>Trematoda</taxon>
        <taxon>Digenea</taxon>
        <taxon>Strigeidida</taxon>
        <taxon>Schistosomatoidea</taxon>
        <taxon>Schistosomatidae</taxon>
        <taxon>Schistosoma</taxon>
    </lineage>
</organism>
<sequence>MDLVTHRNSVIVCSDPEVRIVIAFPSDSKNDLSFTFGLSFDNQEGSEEFRGIPLT</sequence>
<dbReference type="EMBL" id="UZAI01011520">
    <property type="protein sequence ID" value="VDP08999.1"/>
    <property type="molecule type" value="Genomic_DNA"/>
</dbReference>
<evidence type="ECO:0000313" key="1">
    <source>
        <dbReference type="EMBL" id="VDP08999.1"/>
    </source>
</evidence>
<reference evidence="1 2" key="1">
    <citation type="submission" date="2018-11" db="EMBL/GenBank/DDBJ databases">
        <authorList>
            <consortium name="Pathogen Informatics"/>
        </authorList>
    </citation>
    <scope>NUCLEOTIDE SEQUENCE [LARGE SCALE GENOMIC DNA]</scope>
    <source>
        <strain evidence="1 2">Zambia</strain>
    </source>
</reference>